<dbReference type="SMART" id="SM00333">
    <property type="entry name" value="TUDOR"/>
    <property type="match status" value="1"/>
</dbReference>
<organism evidence="5 6">
    <name type="scientific">Acropora cervicornis</name>
    <name type="common">Staghorn coral</name>
    <dbReference type="NCBI Taxonomy" id="6130"/>
    <lineage>
        <taxon>Eukaryota</taxon>
        <taxon>Metazoa</taxon>
        <taxon>Cnidaria</taxon>
        <taxon>Anthozoa</taxon>
        <taxon>Hexacorallia</taxon>
        <taxon>Scleractinia</taxon>
        <taxon>Astrocoeniina</taxon>
        <taxon>Acroporidae</taxon>
        <taxon>Acropora</taxon>
    </lineage>
</organism>
<dbReference type="PANTHER" id="PTHR22948:SF29">
    <property type="entry name" value="FI02030P-RELATED"/>
    <property type="match status" value="1"/>
</dbReference>
<keyword evidence="3" id="KW-0472">Membrane</keyword>
<reference evidence="5" key="2">
    <citation type="journal article" date="2023" name="Science">
        <title>Genomic signatures of disease resistance in endangered staghorn corals.</title>
        <authorList>
            <person name="Vollmer S.V."/>
            <person name="Selwyn J.D."/>
            <person name="Despard B.A."/>
            <person name="Roesel C.L."/>
        </authorList>
    </citation>
    <scope>NUCLEOTIDE SEQUENCE</scope>
    <source>
        <strain evidence="5">K2</strain>
    </source>
</reference>
<dbReference type="Pfam" id="PF00567">
    <property type="entry name" value="TUDOR"/>
    <property type="match status" value="1"/>
</dbReference>
<dbReference type="SMART" id="SM00322">
    <property type="entry name" value="KH"/>
    <property type="match status" value="2"/>
</dbReference>
<evidence type="ECO:0000313" key="5">
    <source>
        <dbReference type="EMBL" id="KAK2573011.1"/>
    </source>
</evidence>
<dbReference type="GO" id="GO:0003723">
    <property type="term" value="F:RNA binding"/>
    <property type="evidence" value="ECO:0007669"/>
    <property type="project" value="UniProtKB-UniRule"/>
</dbReference>
<proteinExistence type="predicted"/>
<evidence type="ECO:0000256" key="3">
    <source>
        <dbReference type="SAM" id="Phobius"/>
    </source>
</evidence>
<dbReference type="Gene3D" id="2.30.30.140">
    <property type="match status" value="1"/>
</dbReference>
<dbReference type="Gene3D" id="3.30.1370.10">
    <property type="entry name" value="K Homology domain, type 1"/>
    <property type="match status" value="2"/>
</dbReference>
<dbReference type="InterPro" id="IPR002999">
    <property type="entry name" value="Tudor"/>
</dbReference>
<evidence type="ECO:0000256" key="1">
    <source>
        <dbReference type="PROSITE-ProRule" id="PRU00117"/>
    </source>
</evidence>
<keyword evidence="3" id="KW-0812">Transmembrane</keyword>
<dbReference type="FunFam" id="2.30.30.140:FF:000018">
    <property type="entry name" value="Serine/threonine-protein kinase 31"/>
    <property type="match status" value="1"/>
</dbReference>
<feature type="compositionally biased region" description="Polar residues" evidence="2">
    <location>
        <begin position="703"/>
        <end position="736"/>
    </location>
</feature>
<feature type="region of interest" description="Disordered" evidence="2">
    <location>
        <begin position="685"/>
        <end position="756"/>
    </location>
</feature>
<gene>
    <name evidence="5" type="ORF">P5673_002034</name>
</gene>
<evidence type="ECO:0000313" key="6">
    <source>
        <dbReference type="Proteomes" id="UP001249851"/>
    </source>
</evidence>
<dbReference type="InterPro" id="IPR050621">
    <property type="entry name" value="Tudor_domain_containing"/>
</dbReference>
<accession>A0AAD9R4P5</accession>
<dbReference type="AlphaFoldDB" id="A0AAD9R4P5"/>
<dbReference type="PROSITE" id="PS50304">
    <property type="entry name" value="TUDOR"/>
    <property type="match status" value="1"/>
</dbReference>
<keyword evidence="3" id="KW-1133">Transmembrane helix</keyword>
<name>A0AAD9R4P5_ACRCE</name>
<dbReference type="InterPro" id="IPR035437">
    <property type="entry name" value="SNase_OB-fold_sf"/>
</dbReference>
<feature type="compositionally biased region" description="Acidic residues" evidence="2">
    <location>
        <begin position="810"/>
        <end position="820"/>
    </location>
</feature>
<dbReference type="Pfam" id="PF00013">
    <property type="entry name" value="KH_1"/>
    <property type="match status" value="2"/>
</dbReference>
<feature type="compositionally biased region" description="Basic and acidic residues" evidence="2">
    <location>
        <begin position="688"/>
        <end position="701"/>
    </location>
</feature>
<dbReference type="PANTHER" id="PTHR22948">
    <property type="entry name" value="TUDOR DOMAIN CONTAINING PROTEIN"/>
    <property type="match status" value="1"/>
</dbReference>
<comment type="caution">
    <text evidence="5">The sequence shown here is derived from an EMBL/GenBank/DDBJ whole genome shotgun (WGS) entry which is preliminary data.</text>
</comment>
<keyword evidence="1" id="KW-0694">RNA-binding</keyword>
<feature type="compositionally biased region" description="Polar residues" evidence="2">
    <location>
        <begin position="880"/>
        <end position="891"/>
    </location>
</feature>
<sequence>MPSLSNLQRAGVAIGIPVAVLLLYLWYRRRRGLEFLEEEEEFDRVEENETIASANQRTVEVKVPRSVVGAIIGKSGANIKRIEKESGARVHLIDEDEGAKNVSGERIVFIQGEREMARRAEILIKKIIAEQPVIRTEEVYVPQRACGRIIGKGGQTIRHMCSVSGARIKIDCDGVDLTNPLRKCVITGTSDQIANAKGLLDEKVAEDIEMRNRRGDVGTNRGRHTPRKLMAKASPTTGVAQFPSTGDFFEVFVSAIHTPDHFWVQLITEDSSHLDKLTKDLTSLYSSLESTAVLNAFKVGDICCAPFEFDSQWYRARILEMNEDGTVELYYVDFGDSGQISKDKLREIRQEHSKLPFQAIECFLSDVKPTGDQWSKEAIDEFENLSHCSQWVSLMARVVKYSGEIPCLELIDTAGETDVNINEEMIKRQYAARSASPPTDEQERVLEPINVLSDRTRDEVREAPEVINSSQLDEREFSSPVASQNGLESSLALSISDTLSEAISKDVEDAPASVDITDSGTALGGPVVPEKDSPVKAALVKTISKDYVPVSASSMPALLSEPDDKQLTEQLELELQSAANDFDLTKTAEVEREKEGEVHLPSAKSNSDEKSIGYRSSLNITSSKRTMAASFTGSRNVTERNESSVKIATSSISRQVVPSKQSYVSSVTLPDYSKNGNVIVSVTPSVTEKTEHSPSEGDGHSFRASNESTTLTHETVTSEVHRTVTQASRSDTTPFTASRVEETLTSNSSSAENSQRVTYEINFQGRPGTESYTVKKVNGPSLQMAPLHSSAERSMSPSGSLLEVSSNTVIDEEEEYEQEDEGRGSDVGKLTGSESPEADSDTESFLSAKEDITSDTDIAAYMTAVGSSTSLYTDAMPQVDSATEEATTPVNTDTEVEEEENEDDETKEHECVTPRSHTKEASEGSDLAAVKGLKEQTILLGSDITSDAELGYRGDTEEDLASTEDLRSTGM</sequence>
<dbReference type="InterPro" id="IPR004087">
    <property type="entry name" value="KH_dom"/>
</dbReference>
<evidence type="ECO:0000259" key="4">
    <source>
        <dbReference type="PROSITE" id="PS50304"/>
    </source>
</evidence>
<feature type="compositionally biased region" description="Polar residues" evidence="2">
    <location>
        <begin position="792"/>
        <end position="809"/>
    </location>
</feature>
<dbReference type="InterPro" id="IPR036612">
    <property type="entry name" value="KH_dom_type_1_sf"/>
</dbReference>
<dbReference type="Proteomes" id="UP001249851">
    <property type="component" value="Unassembled WGS sequence"/>
</dbReference>
<dbReference type="SUPFAM" id="SSF54791">
    <property type="entry name" value="Eukaryotic type KH-domain (KH-domain type I)"/>
    <property type="match status" value="2"/>
</dbReference>
<feature type="region of interest" description="Disordered" evidence="2">
    <location>
        <begin position="787"/>
        <end position="856"/>
    </location>
</feature>
<feature type="compositionally biased region" description="Basic and acidic residues" evidence="2">
    <location>
        <begin position="906"/>
        <end position="922"/>
    </location>
</feature>
<feature type="domain" description="Tudor" evidence="4">
    <location>
        <begin position="296"/>
        <end position="355"/>
    </location>
</feature>
<dbReference type="InterPro" id="IPR004088">
    <property type="entry name" value="KH_dom_type_1"/>
</dbReference>
<feature type="transmembrane region" description="Helical" evidence="3">
    <location>
        <begin position="6"/>
        <end position="27"/>
    </location>
</feature>
<dbReference type="Gene3D" id="2.40.50.90">
    <property type="match status" value="1"/>
</dbReference>
<protein>
    <submittedName>
        <fullName evidence="5">Tudor and KH domain-containing protein</fullName>
    </submittedName>
</protein>
<evidence type="ECO:0000256" key="2">
    <source>
        <dbReference type="SAM" id="MobiDB-lite"/>
    </source>
</evidence>
<feature type="compositionally biased region" description="Acidic residues" evidence="2">
    <location>
        <begin position="894"/>
        <end position="905"/>
    </location>
</feature>
<dbReference type="GO" id="GO:0005739">
    <property type="term" value="C:mitochondrion"/>
    <property type="evidence" value="ECO:0007669"/>
    <property type="project" value="UniProtKB-ARBA"/>
</dbReference>
<keyword evidence="6" id="KW-1185">Reference proteome</keyword>
<reference evidence="5" key="1">
    <citation type="journal article" date="2023" name="G3 (Bethesda)">
        <title>Whole genome assembly and annotation of the endangered Caribbean coral Acropora cervicornis.</title>
        <authorList>
            <person name="Selwyn J.D."/>
            <person name="Vollmer S.V."/>
        </authorList>
    </citation>
    <scope>NUCLEOTIDE SEQUENCE</scope>
    <source>
        <strain evidence="5">K2</strain>
    </source>
</reference>
<feature type="compositionally biased region" description="Polar residues" evidence="2">
    <location>
        <begin position="743"/>
        <end position="756"/>
    </location>
</feature>
<dbReference type="SUPFAM" id="SSF63748">
    <property type="entry name" value="Tudor/PWWP/MBT"/>
    <property type="match status" value="1"/>
</dbReference>
<feature type="region of interest" description="Disordered" evidence="2">
    <location>
        <begin position="875"/>
        <end position="928"/>
    </location>
</feature>
<dbReference type="EMBL" id="JARQWQ010000003">
    <property type="protein sequence ID" value="KAK2573011.1"/>
    <property type="molecule type" value="Genomic_DNA"/>
</dbReference>
<feature type="region of interest" description="Disordered" evidence="2">
    <location>
        <begin position="946"/>
        <end position="971"/>
    </location>
</feature>
<dbReference type="PROSITE" id="PS50084">
    <property type="entry name" value="KH_TYPE_1"/>
    <property type="match status" value="2"/>
</dbReference>